<name>A0A9W8YA66_9PLEO</name>
<dbReference type="InterPro" id="IPR001019">
    <property type="entry name" value="Gprotein_alpha_su"/>
</dbReference>
<dbReference type="InterPro" id="IPR027417">
    <property type="entry name" value="P-loop_NTPase"/>
</dbReference>
<keyword evidence="8" id="KW-1185">Reference proteome</keyword>
<evidence type="ECO:0000256" key="1">
    <source>
        <dbReference type="ARBA" id="ARBA00022723"/>
    </source>
</evidence>
<dbReference type="GO" id="GO:0005737">
    <property type="term" value="C:cytoplasm"/>
    <property type="evidence" value="ECO:0007669"/>
    <property type="project" value="TreeGrafter"/>
</dbReference>
<feature type="region of interest" description="Disordered" evidence="6">
    <location>
        <begin position="574"/>
        <end position="625"/>
    </location>
</feature>
<dbReference type="GO" id="GO:0003924">
    <property type="term" value="F:GTPase activity"/>
    <property type="evidence" value="ECO:0007669"/>
    <property type="project" value="InterPro"/>
</dbReference>
<evidence type="ECO:0000313" key="8">
    <source>
        <dbReference type="Proteomes" id="UP001140560"/>
    </source>
</evidence>
<keyword evidence="2" id="KW-0547">Nucleotide-binding</keyword>
<dbReference type="Gene3D" id="3.40.50.300">
    <property type="entry name" value="P-loop containing nucleotide triphosphate hydrolases"/>
    <property type="match status" value="1"/>
</dbReference>
<sequence length="625" mass="71587">MADTPLDEKTLFTLRSAVGANRERLRQGIDGLREIHDRWKGSNGTSINLIAQLTALKSSLENMQEWLKYEVHNLHPQLLSDLDVLMTSCGLLVRHLHALNARLKQPDHDAVDFAIKLKYAVGSRSMERLRKVAQRQNDAVSLLLAACKCHALAQRKILLYKSRQIRNEDASSLKTLARSTRWNGGCMRVLTQVSRMIQCLRFMFHLKLKRSTPERGPTPTGEEYDHAAAANRSEAIDRALAEEATALRRETKLVLVGQVNSGKELIMHQMKVLYAEGYYPMEERMTFRYAVRSTIWVLVHAIIDLLKDTGVPLTPKLNQDFAILLHEVETADMQRITPAAIKAVENIWTSPEFSALYIRNFEIDFPQYAPYFAQELPRIANADYVPSEADIMRLNQSMGGIKELRFSWDELDVHLFNINGFIPDQFRKRWFHQLEGASSLVYTVDVSLYDRPYLGHSTESQLLDDFATFESWVSSPKFANSSIILLLNNFTRFREKLQYSPLATFFPDYRPGESDPETSARQYILRRFKEVNRNQLSIYSFWVDLDMSENQHLYAALKKTLQRIQQRKARNEVWNESMSSMGSRSRSASGLTSMLSPSRSFSNKRAGTDSSRVISPVQSDGTEKS</sequence>
<organism evidence="7 8">
    <name type="scientific">Neocucurbitaria cava</name>
    <dbReference type="NCBI Taxonomy" id="798079"/>
    <lineage>
        <taxon>Eukaryota</taxon>
        <taxon>Fungi</taxon>
        <taxon>Dikarya</taxon>
        <taxon>Ascomycota</taxon>
        <taxon>Pezizomycotina</taxon>
        <taxon>Dothideomycetes</taxon>
        <taxon>Pleosporomycetidae</taxon>
        <taxon>Pleosporales</taxon>
        <taxon>Pleosporineae</taxon>
        <taxon>Cucurbitariaceae</taxon>
        <taxon>Neocucurbitaria</taxon>
    </lineage>
</organism>
<dbReference type="GO" id="GO:0031683">
    <property type="term" value="F:G-protein beta/gamma-subunit complex binding"/>
    <property type="evidence" value="ECO:0007669"/>
    <property type="project" value="InterPro"/>
</dbReference>
<dbReference type="GO" id="GO:0007189">
    <property type="term" value="P:adenylate cyclase-activating G protein-coupled receptor signaling pathway"/>
    <property type="evidence" value="ECO:0007669"/>
    <property type="project" value="TreeGrafter"/>
</dbReference>
<evidence type="ECO:0000256" key="5">
    <source>
        <dbReference type="ARBA" id="ARBA00023224"/>
    </source>
</evidence>
<protein>
    <recommendedName>
        <fullName evidence="9">Guanine nucleotide-binding protein alpha-3 subunit</fullName>
    </recommendedName>
</protein>
<dbReference type="GO" id="GO:0005525">
    <property type="term" value="F:GTP binding"/>
    <property type="evidence" value="ECO:0007669"/>
    <property type="project" value="UniProtKB-KW"/>
</dbReference>
<dbReference type="AlphaFoldDB" id="A0A9W8YA66"/>
<dbReference type="SUPFAM" id="SSF52540">
    <property type="entry name" value="P-loop containing nucleoside triphosphate hydrolases"/>
    <property type="match status" value="1"/>
</dbReference>
<dbReference type="SMART" id="SM00275">
    <property type="entry name" value="G_alpha"/>
    <property type="match status" value="1"/>
</dbReference>
<dbReference type="PRINTS" id="PR00318">
    <property type="entry name" value="GPROTEINA"/>
</dbReference>
<dbReference type="Pfam" id="PF00503">
    <property type="entry name" value="G-alpha"/>
    <property type="match status" value="1"/>
</dbReference>
<dbReference type="PROSITE" id="PS51882">
    <property type="entry name" value="G_ALPHA"/>
    <property type="match status" value="1"/>
</dbReference>
<dbReference type="GO" id="GO:0005834">
    <property type="term" value="C:heterotrimeric G-protein complex"/>
    <property type="evidence" value="ECO:0007669"/>
    <property type="project" value="TreeGrafter"/>
</dbReference>
<keyword evidence="5" id="KW-0807">Transducer</keyword>
<gene>
    <name evidence="7" type="ORF">N0V83_004666</name>
</gene>
<accession>A0A9W8YA66</accession>
<comment type="caution">
    <text evidence="7">The sequence shown here is derived from an EMBL/GenBank/DDBJ whole genome shotgun (WGS) entry which is preliminary data.</text>
</comment>
<keyword evidence="4" id="KW-0342">GTP-binding</keyword>
<evidence type="ECO:0000256" key="6">
    <source>
        <dbReference type="SAM" id="MobiDB-lite"/>
    </source>
</evidence>
<dbReference type="GO" id="GO:0046872">
    <property type="term" value="F:metal ion binding"/>
    <property type="evidence" value="ECO:0007669"/>
    <property type="project" value="UniProtKB-KW"/>
</dbReference>
<evidence type="ECO:0000256" key="4">
    <source>
        <dbReference type="ARBA" id="ARBA00023134"/>
    </source>
</evidence>
<evidence type="ECO:0000256" key="3">
    <source>
        <dbReference type="ARBA" id="ARBA00022842"/>
    </source>
</evidence>
<dbReference type="Gene3D" id="1.10.400.10">
    <property type="entry name" value="GI Alpha 1, domain 2-like"/>
    <property type="match status" value="1"/>
</dbReference>
<dbReference type="Proteomes" id="UP001140560">
    <property type="component" value="Unassembled WGS sequence"/>
</dbReference>
<evidence type="ECO:0000313" key="7">
    <source>
        <dbReference type="EMBL" id="KAJ4371449.1"/>
    </source>
</evidence>
<evidence type="ECO:0000256" key="2">
    <source>
        <dbReference type="ARBA" id="ARBA00022741"/>
    </source>
</evidence>
<feature type="compositionally biased region" description="Low complexity" evidence="6">
    <location>
        <begin position="577"/>
        <end position="590"/>
    </location>
</feature>
<keyword evidence="3" id="KW-0460">Magnesium</keyword>
<dbReference type="GO" id="GO:0001664">
    <property type="term" value="F:G protein-coupled receptor binding"/>
    <property type="evidence" value="ECO:0007669"/>
    <property type="project" value="TreeGrafter"/>
</dbReference>
<dbReference type="SUPFAM" id="SSF47895">
    <property type="entry name" value="Transducin (alpha subunit), insertion domain"/>
    <property type="match status" value="1"/>
</dbReference>
<dbReference type="EMBL" id="JAPEUY010000007">
    <property type="protein sequence ID" value="KAJ4371449.1"/>
    <property type="molecule type" value="Genomic_DNA"/>
</dbReference>
<dbReference type="PANTHER" id="PTHR10218:SF369">
    <property type="entry name" value="GUANINE NUCLEOTIDE-BINDING PROTEIN ALPHA-2 SUBUNIT"/>
    <property type="match status" value="1"/>
</dbReference>
<evidence type="ECO:0008006" key="9">
    <source>
        <dbReference type="Google" id="ProtNLM"/>
    </source>
</evidence>
<dbReference type="InterPro" id="IPR011025">
    <property type="entry name" value="GproteinA_insert"/>
</dbReference>
<keyword evidence="1" id="KW-0479">Metal-binding</keyword>
<dbReference type="FunFam" id="3.40.50.300:FF:000692">
    <property type="entry name" value="Guanine nucleotide-binding protein subunit alpha"/>
    <property type="match status" value="1"/>
</dbReference>
<dbReference type="OrthoDB" id="5817230at2759"/>
<proteinExistence type="predicted"/>
<dbReference type="PANTHER" id="PTHR10218">
    <property type="entry name" value="GTP-BINDING PROTEIN ALPHA SUBUNIT"/>
    <property type="match status" value="1"/>
</dbReference>
<reference evidence="7" key="1">
    <citation type="submission" date="2022-10" db="EMBL/GenBank/DDBJ databases">
        <title>Tapping the CABI collections for fungal endophytes: first genome assemblies for Collariella, Neodidymelliopsis, Ascochyta clinopodiicola, Didymella pomorum, Didymosphaeria variabile, Neocosmospora piperis and Neocucurbitaria cava.</title>
        <authorList>
            <person name="Hill R."/>
        </authorList>
    </citation>
    <scope>NUCLEOTIDE SEQUENCE</scope>
    <source>
        <strain evidence="7">IMI 356814</strain>
    </source>
</reference>
<feature type="compositionally biased region" description="Polar residues" evidence="6">
    <location>
        <begin position="591"/>
        <end position="625"/>
    </location>
</feature>